<dbReference type="PROSITE" id="PS51704">
    <property type="entry name" value="GP_PDE"/>
    <property type="match status" value="1"/>
</dbReference>
<dbReference type="InterPro" id="IPR030395">
    <property type="entry name" value="GP_PDE_dom"/>
</dbReference>
<gene>
    <name evidence="2" type="ORF">ER308_06270</name>
</gene>
<evidence type="ECO:0000313" key="3">
    <source>
        <dbReference type="Proteomes" id="UP000291469"/>
    </source>
</evidence>
<dbReference type="GO" id="GO:0006629">
    <property type="term" value="P:lipid metabolic process"/>
    <property type="evidence" value="ECO:0007669"/>
    <property type="project" value="InterPro"/>
</dbReference>
<organism evidence="2 3">
    <name type="scientific">Egibacter rhizosphaerae</name>
    <dbReference type="NCBI Taxonomy" id="1670831"/>
    <lineage>
        <taxon>Bacteria</taxon>
        <taxon>Bacillati</taxon>
        <taxon>Actinomycetota</taxon>
        <taxon>Nitriliruptoria</taxon>
        <taxon>Egibacterales</taxon>
        <taxon>Egibacteraceae</taxon>
        <taxon>Egibacter</taxon>
    </lineage>
</organism>
<dbReference type="Gene3D" id="3.20.20.190">
    <property type="entry name" value="Phosphatidylinositol (PI) phosphodiesterase"/>
    <property type="match status" value="1"/>
</dbReference>
<dbReference type="PANTHER" id="PTHR46211:SF14">
    <property type="entry name" value="GLYCEROPHOSPHODIESTER PHOSPHODIESTERASE"/>
    <property type="match status" value="1"/>
</dbReference>
<dbReference type="CDD" id="cd08556">
    <property type="entry name" value="GDPD"/>
    <property type="match status" value="1"/>
</dbReference>
<evidence type="ECO:0000313" key="2">
    <source>
        <dbReference type="EMBL" id="QBI19181.1"/>
    </source>
</evidence>
<sequence length="242" mass="25639">MFPFYDAPAVVGHRGAPHVAPENTPAAFLAAWEAGARWVELDVRRSADDVPVVHHDPTTPDGTPLIEQTAHDLSSLGVWGLEAVLADLPDGLGVDVEIKNNPGEVDYQENDQRTVELVTELLEGRIDERPWMTSSFNPLTVSAIAKALPSVPAGLLHLGTLSLAQAANFGVEYGAQIICPPIDADGLAPAEVAALHAEGLAVFVWTVDDLDEVLRLVRLGVDAICTNRPGEVVKALADLAAG</sequence>
<dbReference type="GO" id="GO:0008081">
    <property type="term" value="F:phosphoric diester hydrolase activity"/>
    <property type="evidence" value="ECO:0007669"/>
    <property type="project" value="InterPro"/>
</dbReference>
<reference evidence="2 3" key="1">
    <citation type="submission" date="2019-01" db="EMBL/GenBank/DDBJ databases">
        <title>Egibacter rhizosphaerae EGI 80759T.</title>
        <authorList>
            <person name="Chen D.-D."/>
            <person name="Tian Y."/>
            <person name="Jiao J.-Y."/>
            <person name="Zhang X.-T."/>
            <person name="Zhang Y.-G."/>
            <person name="Zhang Y."/>
            <person name="Xiao M."/>
            <person name="Shu W.-S."/>
            <person name="Li W.-J."/>
        </authorList>
    </citation>
    <scope>NUCLEOTIDE SEQUENCE [LARGE SCALE GENOMIC DNA]</scope>
    <source>
        <strain evidence="2 3">EGI 80759</strain>
    </source>
</reference>
<dbReference type="RefSeq" id="WP_131154178.1">
    <property type="nucleotide sequence ID" value="NZ_CP036402.1"/>
</dbReference>
<dbReference type="KEGG" id="erz:ER308_06270"/>
<dbReference type="InterPro" id="IPR017946">
    <property type="entry name" value="PLC-like_Pdiesterase_TIM-brl"/>
</dbReference>
<proteinExistence type="predicted"/>
<protein>
    <submittedName>
        <fullName evidence="2">Glycerophosphodiester phosphodiesterase</fullName>
    </submittedName>
</protein>
<keyword evidence="3" id="KW-1185">Reference proteome</keyword>
<dbReference type="Pfam" id="PF03009">
    <property type="entry name" value="GDPD"/>
    <property type="match status" value="1"/>
</dbReference>
<dbReference type="OrthoDB" id="9758957at2"/>
<dbReference type="SUPFAM" id="SSF51695">
    <property type="entry name" value="PLC-like phosphodiesterases"/>
    <property type="match status" value="1"/>
</dbReference>
<name>A0A411YD85_9ACTN</name>
<evidence type="ECO:0000259" key="1">
    <source>
        <dbReference type="PROSITE" id="PS51704"/>
    </source>
</evidence>
<accession>A0A411YD85</accession>
<dbReference type="PANTHER" id="PTHR46211">
    <property type="entry name" value="GLYCEROPHOSPHORYL DIESTER PHOSPHODIESTERASE"/>
    <property type="match status" value="1"/>
</dbReference>
<dbReference type="Proteomes" id="UP000291469">
    <property type="component" value="Chromosome"/>
</dbReference>
<dbReference type="EMBL" id="CP036402">
    <property type="protein sequence ID" value="QBI19181.1"/>
    <property type="molecule type" value="Genomic_DNA"/>
</dbReference>
<feature type="domain" description="GP-PDE" evidence="1">
    <location>
        <begin position="8"/>
        <end position="236"/>
    </location>
</feature>
<dbReference type="AlphaFoldDB" id="A0A411YD85"/>
<dbReference type="PROSITE" id="PS50007">
    <property type="entry name" value="PIPLC_X_DOMAIN"/>
    <property type="match status" value="1"/>
</dbReference>